<protein>
    <submittedName>
        <fullName evidence="7">Potassium channel, voltage dependent, KCNQ family and Ion transport domain and Potassium channel, voltage dependent, KCNQ, C-terminal domain-containing protein</fullName>
    </submittedName>
</protein>
<feature type="domain" description="Ion transport" evidence="6">
    <location>
        <begin position="92"/>
        <end position="328"/>
    </location>
</feature>
<keyword evidence="2 5" id="KW-0812">Transmembrane</keyword>
<evidence type="ECO:0000256" key="4">
    <source>
        <dbReference type="ARBA" id="ARBA00023136"/>
    </source>
</evidence>
<dbReference type="GO" id="GO:0005249">
    <property type="term" value="F:voltage-gated potassium channel activity"/>
    <property type="evidence" value="ECO:0007669"/>
    <property type="project" value="InterPro"/>
</dbReference>
<dbReference type="InterPro" id="IPR005821">
    <property type="entry name" value="Ion_trans_dom"/>
</dbReference>
<feature type="transmembrane region" description="Helical" evidence="5">
    <location>
        <begin position="126"/>
        <end position="145"/>
    </location>
</feature>
<reference evidence="9" key="2">
    <citation type="submission" date="2020-12" db="UniProtKB">
        <authorList>
            <consortium name="WormBaseParasite"/>
        </authorList>
    </citation>
    <scope>IDENTIFICATION</scope>
</reference>
<dbReference type="OMA" id="WKPPRRY"/>
<accession>A0A090LJC7</accession>
<dbReference type="WBParaSite" id="SRAE_2000458800.1">
    <property type="protein sequence ID" value="SRAE_2000458800.1"/>
    <property type="gene ID" value="WBGene00264820"/>
</dbReference>
<dbReference type="RefSeq" id="XP_024509141.1">
    <property type="nucleotide sequence ID" value="XM_024643476.1"/>
</dbReference>
<evidence type="ECO:0000313" key="10">
    <source>
        <dbReference type="WormBase" id="SRAE_2000458800"/>
    </source>
</evidence>
<dbReference type="PANTHER" id="PTHR47735:SF9">
    <property type="entry name" value="POTASSIUM VOLTAGE-GATED CHANNEL SUBFAMILY KQT MEMBER 4-LIKE ISOFORM X1"/>
    <property type="match status" value="1"/>
</dbReference>
<reference evidence="7 8" key="1">
    <citation type="submission" date="2014-09" db="EMBL/GenBank/DDBJ databases">
        <authorList>
            <person name="Martin A.A."/>
        </authorList>
    </citation>
    <scope>NUCLEOTIDE SEQUENCE</scope>
    <source>
        <strain evidence="8">ED321</strain>
        <strain evidence="7">ED321 Heterogonic</strain>
    </source>
</reference>
<sequence length="756" mass="88377">MSYKLENVVEEDEDEKKEFLGYEENLTVNSVDDLTNYDDTLNVMRCRESYAELNDIEEFRKKYKENKHKERILYIKRKIYTLLEKPTNTLNFLYQMVIFVIIIIVHSLCAMVDIPEYNHLTTLVHSLEIIVGLYFIGEFFLRLWCVGADAQYIGLKGRIKYMKRPICIIDMITFLVTIFLIFVDSSNLVNHKTVEKIRFLQILRLFHIDRQMATWKMMKNIVKQSKYELIAVYFITFFLYLIFCSSIFFTELYSEEKMILQYNENLGTNLSTLIIPNEFSPTFKHYGDAFWFGIISLLTVGYGDIVPKYWISKIITGILAFCCYCMFCAGSSLVGVGLTLQLENANKVKREGKVRHLAASLIQTWYRHRLIKDDDMFEKISKFKEQCLKISETLKRMKNAKQLVKKTTESRKIKKKSSKVFDYFKKKDIQDNDNRKNSATEASFDVGIQMVRKLGILNQVGSMQTSDKSFNEQIDKMPSLLKKISLPSSDIPEVEDRKERTLKKSLSFTGPRPKNNLQKRLSFKFSPSKKSNSIDSTHSDTINTNESLFDPDFSDEETYIDYYYTVHEGDLQKINRHTSSVSIVDENTWKMNRLLLERLLCLSFLMLKKKFKRARQPYELVDAEAELCEMEYQSNQKIKELEIRLDANLGKPTKSLFAMNDDETTHSIEERLLLCKLRIKNIEKKVNDITTLGESIIEILQCRQNTETKNVLKNLNDAELPPIPRIKPKLLSSTQTKNVSSISKKRLSLQRQNDLL</sequence>
<feature type="transmembrane region" description="Helical" evidence="5">
    <location>
        <begin position="92"/>
        <end position="114"/>
    </location>
</feature>
<dbReference type="InterPro" id="IPR003937">
    <property type="entry name" value="K_chnl_volt-dep_KCNQ"/>
</dbReference>
<dbReference type="WormBase" id="SRAE_2000458800">
    <property type="protein sequence ID" value="SRP04895"/>
    <property type="gene ID" value="WBGene00264820"/>
</dbReference>
<dbReference type="InterPro" id="IPR027359">
    <property type="entry name" value="Volt_channel_dom_sf"/>
</dbReference>
<dbReference type="OrthoDB" id="8879391at2759"/>
<organism evidence="7">
    <name type="scientific">Strongyloides ratti</name>
    <name type="common">Parasitic roundworm</name>
    <dbReference type="NCBI Taxonomy" id="34506"/>
    <lineage>
        <taxon>Eukaryota</taxon>
        <taxon>Metazoa</taxon>
        <taxon>Ecdysozoa</taxon>
        <taxon>Nematoda</taxon>
        <taxon>Chromadorea</taxon>
        <taxon>Rhabditida</taxon>
        <taxon>Tylenchina</taxon>
        <taxon>Panagrolaimomorpha</taxon>
        <taxon>Strongyloidoidea</taxon>
        <taxon>Strongyloididae</taxon>
        <taxon>Strongyloides</taxon>
    </lineage>
</organism>
<dbReference type="PRINTS" id="PR01459">
    <property type="entry name" value="KCNQCHANNEL"/>
</dbReference>
<dbReference type="SUPFAM" id="SSF81324">
    <property type="entry name" value="Voltage-gated potassium channels"/>
    <property type="match status" value="1"/>
</dbReference>
<comment type="subcellular location">
    <subcellularLocation>
        <location evidence="1">Membrane</location>
        <topology evidence="1">Multi-pass membrane protein</topology>
    </subcellularLocation>
</comment>
<dbReference type="Gene3D" id="1.20.120.350">
    <property type="entry name" value="Voltage-gated potassium channels. Chain C"/>
    <property type="match status" value="1"/>
</dbReference>
<dbReference type="EMBL" id="LN609529">
    <property type="protein sequence ID" value="CEF69942.1"/>
    <property type="molecule type" value="Genomic_DNA"/>
</dbReference>
<dbReference type="Gene3D" id="1.10.287.70">
    <property type="match status" value="1"/>
</dbReference>
<feature type="transmembrane region" description="Helical" evidence="5">
    <location>
        <begin position="166"/>
        <end position="183"/>
    </location>
</feature>
<dbReference type="AlphaFoldDB" id="A0A090LJC7"/>
<evidence type="ECO:0000256" key="5">
    <source>
        <dbReference type="SAM" id="Phobius"/>
    </source>
</evidence>
<keyword evidence="7" id="KW-0813">Transport</keyword>
<evidence type="ECO:0000259" key="6">
    <source>
        <dbReference type="Pfam" id="PF00520"/>
    </source>
</evidence>
<dbReference type="Pfam" id="PF00520">
    <property type="entry name" value="Ion_trans"/>
    <property type="match status" value="1"/>
</dbReference>
<evidence type="ECO:0000256" key="2">
    <source>
        <dbReference type="ARBA" id="ARBA00022692"/>
    </source>
</evidence>
<feature type="transmembrane region" description="Helical" evidence="5">
    <location>
        <begin position="318"/>
        <end position="340"/>
    </location>
</feature>
<keyword evidence="4 5" id="KW-0472">Membrane</keyword>
<keyword evidence="3 5" id="KW-1133">Transmembrane helix</keyword>
<evidence type="ECO:0000256" key="3">
    <source>
        <dbReference type="ARBA" id="ARBA00022989"/>
    </source>
</evidence>
<evidence type="ECO:0000313" key="9">
    <source>
        <dbReference type="WBParaSite" id="SRAE_2000458800.1"/>
    </source>
</evidence>
<dbReference type="CTD" id="36382313"/>
<proteinExistence type="predicted"/>
<dbReference type="GO" id="GO:0008076">
    <property type="term" value="C:voltage-gated potassium channel complex"/>
    <property type="evidence" value="ECO:0007669"/>
    <property type="project" value="TreeGrafter"/>
</dbReference>
<dbReference type="GeneID" id="36382313"/>
<feature type="transmembrane region" description="Helical" evidence="5">
    <location>
        <begin position="289"/>
        <end position="306"/>
    </location>
</feature>
<dbReference type="PANTHER" id="PTHR47735">
    <property type="entry name" value="POTASSIUM VOLTAGE-GATED CHANNEL SUBFAMILY KQT MEMBER 4"/>
    <property type="match status" value="1"/>
</dbReference>
<gene>
    <name evidence="7 9 10" type="ORF">SRAE_2000458800</name>
</gene>
<feature type="transmembrane region" description="Helical" evidence="5">
    <location>
        <begin position="227"/>
        <end position="249"/>
    </location>
</feature>
<dbReference type="Proteomes" id="UP000035682">
    <property type="component" value="Unplaced"/>
</dbReference>
<dbReference type="STRING" id="34506.A0A090LJC7"/>
<keyword evidence="7" id="KW-0407">Ion channel</keyword>
<evidence type="ECO:0000313" key="7">
    <source>
        <dbReference type="EMBL" id="CEF69942.1"/>
    </source>
</evidence>
<evidence type="ECO:0000313" key="8">
    <source>
        <dbReference type="Proteomes" id="UP000035682"/>
    </source>
</evidence>
<evidence type="ECO:0000256" key="1">
    <source>
        <dbReference type="ARBA" id="ARBA00004141"/>
    </source>
</evidence>
<keyword evidence="7" id="KW-0406">Ion transport</keyword>
<name>A0A090LJC7_STRRB</name>
<keyword evidence="8" id="KW-1185">Reference proteome</keyword>